<feature type="domain" description="Serine/threonine specific protein phosphatases" evidence="10">
    <location>
        <begin position="153"/>
        <end position="158"/>
    </location>
</feature>
<evidence type="ECO:0000256" key="4">
    <source>
        <dbReference type="ARBA" id="ARBA00022912"/>
    </source>
</evidence>
<dbReference type="InterPro" id="IPR004843">
    <property type="entry name" value="Calcineurin-like_PHP"/>
</dbReference>
<dbReference type="CDD" id="cd00144">
    <property type="entry name" value="MPP_PPP_family"/>
    <property type="match status" value="1"/>
</dbReference>
<dbReference type="EMBL" id="JAPFFF010000007">
    <property type="protein sequence ID" value="KAK8885854.1"/>
    <property type="molecule type" value="Genomic_DNA"/>
</dbReference>
<feature type="compositionally biased region" description="Low complexity" evidence="9">
    <location>
        <begin position="579"/>
        <end position="592"/>
    </location>
</feature>
<sequence>MSANSSLPSNITPIFQKAFQCYRTLSSIDVSEYERGAAQLVFPVLPIPMLSKLCSTAAQIFSEEPIILNLPLDDHDDNENQESNQKKASGIIIVGDLHGHILDLLRILKTFGYPPKSSYLFLGDIVDRGDFSTESAVLILLMKVLWPKNIYLIRGNHEFPDMWDKSGFFYELNTIYGSNSNNNRNADNKSMKAVDSFAKAFSFIPLAAVLYGKFLCVHGGIGPQFMNYKNLNEIERPLTCYDFEPVSSILWSDPSESVETFMPSTRGSGFMFGPKSLHDFLQSQNLSLLIRGHQCTDKGVEFNLNNQVVTVFSASFYCGRKQNMSGVLVINGVNDKGECQYKSATFPVLRYIQRCEASFLFSSSENSLVFSSRAVKLNLPPSPPLPPPTPPVSGQPTSPFSSSPEKLPPNPNPSASPNNSLKSKSKNQNVNPNFNNSAPVSKALPHLPNAKPISNTDLVAVSSAPSMKHAIGIPTPSPRPKDKIIPRYRNNSCTSKDYQQYNNLNSRSKLLAADSNDLFTNETLSNLNPNIAYNSPLISQASSASTPIQKNDLYEPSHIFTSSHEVPACEPRKKGKSSQQMTQKAQMQQKQQLGLKINPGLKKANLSNSSTNLFEQTSAKNPSAMVVNTRKRNVDRGVPRNIYRKSVPV</sequence>
<feature type="compositionally biased region" description="Pro residues" evidence="9">
    <location>
        <begin position="380"/>
        <end position="393"/>
    </location>
</feature>
<dbReference type="PRINTS" id="PR00114">
    <property type="entry name" value="STPHPHTASE"/>
</dbReference>
<dbReference type="InterPro" id="IPR029052">
    <property type="entry name" value="Metallo-depent_PP-like"/>
</dbReference>
<evidence type="ECO:0000256" key="9">
    <source>
        <dbReference type="SAM" id="MobiDB-lite"/>
    </source>
</evidence>
<keyword evidence="4" id="KW-0904">Protein phosphatase</keyword>
<reference evidence="11 12" key="1">
    <citation type="submission" date="2024-04" db="EMBL/GenBank/DDBJ databases">
        <title>Tritrichomonas musculus Genome.</title>
        <authorList>
            <person name="Alves-Ferreira E."/>
            <person name="Grigg M."/>
            <person name="Lorenzi H."/>
            <person name="Galac M."/>
        </authorList>
    </citation>
    <scope>NUCLEOTIDE SEQUENCE [LARGE SCALE GENOMIC DNA]</scope>
    <source>
        <strain evidence="11 12">EAF2021</strain>
    </source>
</reference>
<comment type="catalytic activity">
    <reaction evidence="7 8">
        <text>O-phospho-L-threonyl-[protein] + H2O = L-threonyl-[protein] + phosphate</text>
        <dbReference type="Rhea" id="RHEA:47004"/>
        <dbReference type="Rhea" id="RHEA-COMP:11060"/>
        <dbReference type="Rhea" id="RHEA-COMP:11605"/>
        <dbReference type="ChEBI" id="CHEBI:15377"/>
        <dbReference type="ChEBI" id="CHEBI:30013"/>
        <dbReference type="ChEBI" id="CHEBI:43474"/>
        <dbReference type="ChEBI" id="CHEBI:61977"/>
        <dbReference type="EC" id="3.1.3.16"/>
    </reaction>
</comment>
<evidence type="ECO:0000256" key="2">
    <source>
        <dbReference type="ARBA" id="ARBA00022723"/>
    </source>
</evidence>
<dbReference type="Pfam" id="PF00149">
    <property type="entry name" value="Metallophos"/>
    <property type="match status" value="1"/>
</dbReference>
<evidence type="ECO:0000256" key="8">
    <source>
        <dbReference type="RuleBase" id="RU004273"/>
    </source>
</evidence>
<dbReference type="PANTHER" id="PTHR11668">
    <property type="entry name" value="SERINE/THREONINE PROTEIN PHOSPHATASE"/>
    <property type="match status" value="1"/>
</dbReference>
<comment type="catalytic activity">
    <reaction evidence="6">
        <text>O-phospho-L-seryl-[protein] + H2O = L-seryl-[protein] + phosphate</text>
        <dbReference type="Rhea" id="RHEA:20629"/>
        <dbReference type="Rhea" id="RHEA-COMP:9863"/>
        <dbReference type="Rhea" id="RHEA-COMP:11604"/>
        <dbReference type="ChEBI" id="CHEBI:15377"/>
        <dbReference type="ChEBI" id="CHEBI:29999"/>
        <dbReference type="ChEBI" id="CHEBI:43474"/>
        <dbReference type="ChEBI" id="CHEBI:83421"/>
        <dbReference type="EC" id="3.1.3.16"/>
    </reaction>
</comment>
<protein>
    <recommendedName>
        <fullName evidence="8">Serine/threonine-protein phosphatase</fullName>
        <ecNumber evidence="8">3.1.3.16</ecNumber>
    </recommendedName>
</protein>
<evidence type="ECO:0000256" key="1">
    <source>
        <dbReference type="ARBA" id="ARBA00001936"/>
    </source>
</evidence>
<dbReference type="InterPro" id="IPR006186">
    <property type="entry name" value="Ser/Thr-sp_prot-phosphatase"/>
</dbReference>
<feature type="region of interest" description="Disordered" evidence="9">
    <location>
        <begin position="562"/>
        <end position="592"/>
    </location>
</feature>
<keyword evidence="12" id="KW-1185">Reference proteome</keyword>
<keyword evidence="5" id="KW-0464">Manganese</keyword>
<keyword evidence="2" id="KW-0479">Metal-binding</keyword>
<comment type="cofactor">
    <cofactor evidence="1">
        <name>Mn(2+)</name>
        <dbReference type="ChEBI" id="CHEBI:29035"/>
    </cofactor>
</comment>
<evidence type="ECO:0000256" key="3">
    <source>
        <dbReference type="ARBA" id="ARBA00022801"/>
    </source>
</evidence>
<dbReference type="PANTHER" id="PTHR11668:SF300">
    <property type="entry name" value="SERINE_THREONINE-PROTEIN PHOSPHATASE"/>
    <property type="match status" value="1"/>
</dbReference>
<organism evidence="11 12">
    <name type="scientific">Tritrichomonas musculus</name>
    <dbReference type="NCBI Taxonomy" id="1915356"/>
    <lineage>
        <taxon>Eukaryota</taxon>
        <taxon>Metamonada</taxon>
        <taxon>Parabasalia</taxon>
        <taxon>Tritrichomonadida</taxon>
        <taxon>Tritrichomonadidae</taxon>
        <taxon>Tritrichomonas</taxon>
    </lineage>
</organism>
<dbReference type="SMART" id="SM00156">
    <property type="entry name" value="PP2Ac"/>
    <property type="match status" value="1"/>
</dbReference>
<evidence type="ECO:0000313" key="11">
    <source>
        <dbReference type="EMBL" id="KAK8885854.1"/>
    </source>
</evidence>
<dbReference type="EC" id="3.1.3.16" evidence="8"/>
<accession>A0ABR2K3Z8</accession>
<evidence type="ECO:0000256" key="7">
    <source>
        <dbReference type="ARBA" id="ARBA00048336"/>
    </source>
</evidence>
<dbReference type="SUPFAM" id="SSF56300">
    <property type="entry name" value="Metallo-dependent phosphatases"/>
    <property type="match status" value="1"/>
</dbReference>
<comment type="caution">
    <text evidence="11">The sequence shown here is derived from an EMBL/GenBank/DDBJ whole genome shotgun (WGS) entry which is preliminary data.</text>
</comment>
<gene>
    <name evidence="11" type="ORF">M9Y10_041311</name>
</gene>
<name>A0ABR2K3Z8_9EUKA</name>
<dbReference type="Proteomes" id="UP001470230">
    <property type="component" value="Unassembled WGS sequence"/>
</dbReference>
<feature type="region of interest" description="Disordered" evidence="9">
    <location>
        <begin position="380"/>
        <end position="452"/>
    </location>
</feature>
<feature type="compositionally biased region" description="Polar residues" evidence="9">
    <location>
        <begin position="428"/>
        <end position="439"/>
    </location>
</feature>
<dbReference type="PROSITE" id="PS00125">
    <property type="entry name" value="SER_THR_PHOSPHATASE"/>
    <property type="match status" value="1"/>
</dbReference>
<dbReference type="Gene3D" id="3.60.21.10">
    <property type="match status" value="1"/>
</dbReference>
<dbReference type="InterPro" id="IPR050341">
    <property type="entry name" value="PP1_catalytic_subunit"/>
</dbReference>
<proteinExistence type="inferred from homology"/>
<evidence type="ECO:0000256" key="5">
    <source>
        <dbReference type="ARBA" id="ARBA00023211"/>
    </source>
</evidence>
<evidence type="ECO:0000313" key="12">
    <source>
        <dbReference type="Proteomes" id="UP001470230"/>
    </source>
</evidence>
<comment type="similarity">
    <text evidence="8">Belongs to the PPP phosphatase family.</text>
</comment>
<evidence type="ECO:0000259" key="10">
    <source>
        <dbReference type="PROSITE" id="PS00125"/>
    </source>
</evidence>
<keyword evidence="3 8" id="KW-0378">Hydrolase</keyword>
<evidence type="ECO:0000256" key="6">
    <source>
        <dbReference type="ARBA" id="ARBA00047761"/>
    </source>
</evidence>